<dbReference type="Gene3D" id="3.40.50.300">
    <property type="entry name" value="P-loop containing nucleotide triphosphate hydrolases"/>
    <property type="match status" value="1"/>
</dbReference>
<feature type="domain" description="NrS-1 polymerase-like helicase" evidence="1">
    <location>
        <begin position="90"/>
        <end position="199"/>
    </location>
</feature>
<evidence type="ECO:0000259" key="1">
    <source>
        <dbReference type="Pfam" id="PF19263"/>
    </source>
</evidence>
<dbReference type="EMBL" id="WUPT01000003">
    <property type="protein sequence ID" value="MXQ09549.1"/>
    <property type="molecule type" value="Genomic_DNA"/>
</dbReference>
<reference evidence="2 3" key="1">
    <citation type="submission" date="2019-12" db="EMBL/GenBank/DDBJ databases">
        <authorList>
            <person name="Lee S.D."/>
        </authorList>
    </citation>
    <scope>NUCLEOTIDE SEQUENCE [LARGE SCALE GENOMIC DNA]</scope>
    <source>
        <strain evidence="2 3">GH1-50</strain>
    </source>
</reference>
<evidence type="ECO:0000313" key="3">
    <source>
        <dbReference type="Proteomes" id="UP000480350"/>
    </source>
</evidence>
<dbReference type="AlphaFoldDB" id="A0A7C9IIT4"/>
<keyword evidence="3" id="KW-1185">Reference proteome</keyword>
<dbReference type="InterPro" id="IPR045455">
    <property type="entry name" value="NrS-1_pol-like_helicase"/>
</dbReference>
<proteinExistence type="predicted"/>
<accession>A0A7C9IIT4</accession>
<reference evidence="2 3" key="2">
    <citation type="submission" date="2020-03" db="EMBL/GenBank/DDBJ databases">
        <title>Kangsaoukella pontilimi gen. nov., sp. nov., a new member of the family Rhodobacteraceae isolated from a tidal mudflat.</title>
        <authorList>
            <person name="Kim I.S."/>
        </authorList>
    </citation>
    <scope>NUCLEOTIDE SEQUENCE [LARGE SCALE GENOMIC DNA]</scope>
    <source>
        <strain evidence="2 3">GH1-50</strain>
    </source>
</reference>
<organism evidence="2 3">
    <name type="scientific">Kangsaoukella pontilimi</name>
    <dbReference type="NCBI Taxonomy" id="2691042"/>
    <lineage>
        <taxon>Bacteria</taxon>
        <taxon>Pseudomonadati</taxon>
        <taxon>Pseudomonadota</taxon>
        <taxon>Alphaproteobacteria</taxon>
        <taxon>Rhodobacterales</taxon>
        <taxon>Paracoccaceae</taxon>
        <taxon>Kangsaoukella</taxon>
    </lineage>
</organism>
<gene>
    <name evidence="2" type="ORF">GQ651_17015</name>
</gene>
<dbReference type="InterPro" id="IPR027417">
    <property type="entry name" value="P-loop_NTPase"/>
</dbReference>
<name>A0A7C9IIT4_9RHOB</name>
<evidence type="ECO:0000313" key="2">
    <source>
        <dbReference type="EMBL" id="MXQ09549.1"/>
    </source>
</evidence>
<dbReference type="SUPFAM" id="SSF52540">
    <property type="entry name" value="P-loop containing nucleoside triphosphate hydrolases"/>
    <property type="match status" value="1"/>
</dbReference>
<sequence length="392" mass="44362">MDQTIPIWNGSVRCDPSTPGRLIRENGMVGVNSWSPPAYRRLDDIEPDMGKAGEFFDAIFTRDAEKEMFLDWVAWCLQNEEDKPTWAPFLYSEAKGSGKSTLCQLIARLFGEQNAVTLNNVDKLAARFNSTVLASKLVISEELRLKPDSSQGNALKTYITEKEVTVERKGQEAQRTEQCCCFLFTTNHLPLWIEEYDRRYYLIDIDHDGHSTGPHAGKFSRLVGEIKEAMKEEKFLAGLYKSLMTRTLSEGFSAKTLNVVEDATPLMKRVHGAHGLATHELMRDHLADLGQHAVPLADIARIISDELKSSANSDRHIMTKLGWRKAEAKWGGKDYRRTIWVDEGFWIERGEIKGPDGYSQNLAEHLRKPDLLEDPTPAMDPAPFDLGLEDVY</sequence>
<dbReference type="RefSeq" id="WP_160765461.1">
    <property type="nucleotide sequence ID" value="NZ_WUPT01000003.1"/>
</dbReference>
<dbReference type="Pfam" id="PF19263">
    <property type="entry name" value="DUF5906"/>
    <property type="match status" value="1"/>
</dbReference>
<dbReference type="Proteomes" id="UP000480350">
    <property type="component" value="Unassembled WGS sequence"/>
</dbReference>
<comment type="caution">
    <text evidence="2">The sequence shown here is derived from an EMBL/GenBank/DDBJ whole genome shotgun (WGS) entry which is preliminary data.</text>
</comment>
<protein>
    <recommendedName>
        <fullName evidence="1">NrS-1 polymerase-like helicase domain-containing protein</fullName>
    </recommendedName>
</protein>